<evidence type="ECO:0000256" key="1">
    <source>
        <dbReference type="ARBA" id="ARBA00004496"/>
    </source>
</evidence>
<keyword evidence="7" id="KW-0378">Hydrolase</keyword>
<dbReference type="InterPro" id="IPR049080">
    <property type="entry name" value="MOV-10-like_beta-barrel"/>
</dbReference>
<dbReference type="Gene3D" id="2.60.40.10">
    <property type="entry name" value="Immunoglobulins"/>
    <property type="match status" value="1"/>
</dbReference>
<keyword evidence="8" id="KW-1185">Reference proteome</keyword>
<comment type="caution">
    <text evidence="7">The sequence shown here is derived from an EMBL/GenBank/DDBJ whole genome shotgun (WGS) entry which is preliminary data.</text>
</comment>
<comment type="subcellular location">
    <subcellularLocation>
        <location evidence="1">Cytoplasm</location>
    </subcellularLocation>
</comment>
<evidence type="ECO:0000313" key="8">
    <source>
        <dbReference type="Proteomes" id="UP001163046"/>
    </source>
</evidence>
<dbReference type="Pfam" id="PF21634">
    <property type="entry name" value="MOV-10_beta-barrel"/>
    <property type="match status" value="1"/>
</dbReference>
<evidence type="ECO:0000313" key="7">
    <source>
        <dbReference type="EMBL" id="KAJ7379418.1"/>
    </source>
</evidence>
<evidence type="ECO:0000259" key="5">
    <source>
        <dbReference type="Pfam" id="PF21634"/>
    </source>
</evidence>
<dbReference type="EMBL" id="MU826358">
    <property type="protein sequence ID" value="KAJ7379418.1"/>
    <property type="molecule type" value="Genomic_DNA"/>
</dbReference>
<feature type="region of interest" description="Disordered" evidence="3">
    <location>
        <begin position="102"/>
        <end position="130"/>
    </location>
</feature>
<feature type="domain" description="Helicase MOV-10 Ig-like" evidence="4">
    <location>
        <begin position="145"/>
        <end position="273"/>
    </location>
</feature>
<dbReference type="InterPro" id="IPR049077">
    <property type="entry name" value="MOV-10_Ig-like"/>
</dbReference>
<gene>
    <name evidence="7" type="primary">MOV10_2</name>
    <name evidence="7" type="ORF">OS493_016655</name>
</gene>
<name>A0A9W9ZF19_9CNID</name>
<dbReference type="GO" id="GO:0005737">
    <property type="term" value="C:cytoplasm"/>
    <property type="evidence" value="ECO:0007669"/>
    <property type="project" value="UniProtKB-SubCell"/>
</dbReference>
<protein>
    <submittedName>
        <fullName evidence="7">Helicase MOV-10</fullName>
        <ecNumber evidence="7">3.6.4.13</ecNumber>
    </submittedName>
</protein>
<dbReference type="PANTHER" id="PTHR45418:SF5">
    <property type="entry name" value="BRCA2-INTERACTING PROTEIN-LIKE-RELATED"/>
    <property type="match status" value="1"/>
</dbReference>
<evidence type="ECO:0000259" key="4">
    <source>
        <dbReference type="Pfam" id="PF21633"/>
    </source>
</evidence>
<evidence type="ECO:0000259" key="6">
    <source>
        <dbReference type="Pfam" id="PF21635"/>
    </source>
</evidence>
<dbReference type="PANTHER" id="PTHR45418">
    <property type="entry name" value="CANCER/TESTIS ANTIGEN 55"/>
    <property type="match status" value="1"/>
</dbReference>
<reference evidence="7" key="1">
    <citation type="submission" date="2023-01" db="EMBL/GenBank/DDBJ databases">
        <title>Genome assembly of the deep-sea coral Lophelia pertusa.</title>
        <authorList>
            <person name="Herrera S."/>
            <person name="Cordes E."/>
        </authorList>
    </citation>
    <scope>NUCLEOTIDE SEQUENCE</scope>
    <source>
        <strain evidence="7">USNM1676648</strain>
        <tissue evidence="7">Polyp</tissue>
    </source>
</reference>
<dbReference type="GO" id="GO:0005524">
    <property type="term" value="F:ATP binding"/>
    <property type="evidence" value="ECO:0007669"/>
    <property type="project" value="UniProtKB-KW"/>
</dbReference>
<dbReference type="Proteomes" id="UP001163046">
    <property type="component" value="Unassembled WGS sequence"/>
</dbReference>
<dbReference type="Pfam" id="PF21633">
    <property type="entry name" value="MOV-10_Ig-like"/>
    <property type="match status" value="1"/>
</dbReference>
<dbReference type="AlphaFoldDB" id="A0A9W9ZF19"/>
<evidence type="ECO:0000256" key="3">
    <source>
        <dbReference type="SAM" id="MobiDB-lite"/>
    </source>
</evidence>
<keyword evidence="7" id="KW-0347">Helicase</keyword>
<proteinExistence type="predicted"/>
<dbReference type="GO" id="GO:0003724">
    <property type="term" value="F:RNA helicase activity"/>
    <property type="evidence" value="ECO:0007669"/>
    <property type="project" value="UniProtKB-EC"/>
</dbReference>
<dbReference type="Pfam" id="PF21635">
    <property type="entry name" value="Mov-10_helical"/>
    <property type="match status" value="1"/>
</dbReference>
<dbReference type="OrthoDB" id="6513042at2759"/>
<dbReference type="GO" id="GO:0016787">
    <property type="term" value="F:hydrolase activity"/>
    <property type="evidence" value="ECO:0007669"/>
    <property type="project" value="UniProtKB-KW"/>
</dbReference>
<accession>A0A9W9ZF19</accession>
<keyword evidence="2" id="KW-0963">Cytoplasm</keyword>
<feature type="domain" description="Helicase MOV-10 helical" evidence="6">
    <location>
        <begin position="325"/>
        <end position="383"/>
    </location>
</feature>
<keyword evidence="7" id="KW-0547">Nucleotide-binding</keyword>
<keyword evidence="7" id="KW-0067">ATP-binding</keyword>
<organism evidence="7 8">
    <name type="scientific">Desmophyllum pertusum</name>
    <dbReference type="NCBI Taxonomy" id="174260"/>
    <lineage>
        <taxon>Eukaryota</taxon>
        <taxon>Metazoa</taxon>
        <taxon>Cnidaria</taxon>
        <taxon>Anthozoa</taxon>
        <taxon>Hexacorallia</taxon>
        <taxon>Scleractinia</taxon>
        <taxon>Caryophylliina</taxon>
        <taxon>Caryophylliidae</taxon>
        <taxon>Desmophyllum</taxon>
    </lineage>
</organism>
<dbReference type="InterPro" id="IPR049079">
    <property type="entry name" value="Mov-10_helical"/>
</dbReference>
<dbReference type="InterPro" id="IPR013783">
    <property type="entry name" value="Ig-like_fold"/>
</dbReference>
<sequence>MPKARNDHKKNVTKEFWKYLSTERLRPSTKMELRQVYYDKFKKTLDRSTPTVSFSTILFQLKRMKKLVKCKDGSDTLLYFERKGRRLVLAVDQSFVQRKQRIAAKEKGEDDEKEVDETERDKHSEQDSGDDPVLELKKLFLKHKESLIQDKHGVRVCSDLDREHGLIDFGQMQLTESAKITEITVNNAGTGAVKLKRFVALDSVSDFMLSDKHSVTLMGGKVNKVIKIPAGKSYSIQALFKPSSLGEFKQPIVFEFEEEEPTVRTYHIARFLTGQGTNEDVESILPTHKYRHPKLVARVVDPKVQVIGGIPPPRPDSKLRYPVPLKDYHIPFQLRLGLNQGKPSEELSTLLELEIGLQMPQYPEKFASLLHIEELQMEVDIRHYDMEDVVLTPEGQFLVLKVPGLAENRPSVIRGDQILVRMKDGKGQLEKEEYQGFVHIVGLNDIRLKFSPSFHKKYIKGNEGECEIHIQPDAIKTNAQSTGNRC</sequence>
<feature type="domain" description="Helicase MOV-10-like beta-barrel" evidence="5">
    <location>
        <begin position="384"/>
        <end position="462"/>
    </location>
</feature>
<dbReference type="EC" id="3.6.4.13" evidence="7"/>
<evidence type="ECO:0000256" key="2">
    <source>
        <dbReference type="ARBA" id="ARBA00022490"/>
    </source>
</evidence>